<reference evidence="1 2" key="1">
    <citation type="journal article" date="2018" name="J. Allergy Clin. Immunol.">
        <title>High-quality assembly of Dermatophagoides pteronyssinus genome and transcriptome reveals a wide range of novel allergens.</title>
        <authorList>
            <person name="Liu X.Y."/>
            <person name="Yang K.Y."/>
            <person name="Wang M.Q."/>
            <person name="Kwok J.S."/>
            <person name="Zeng X."/>
            <person name="Yang Z."/>
            <person name="Xiao X.J."/>
            <person name="Lau C.P."/>
            <person name="Li Y."/>
            <person name="Huang Z.M."/>
            <person name="Ba J.G."/>
            <person name="Yim A.K."/>
            <person name="Ouyang C.Y."/>
            <person name="Ngai S.M."/>
            <person name="Chan T.F."/>
            <person name="Leung E.L."/>
            <person name="Liu L."/>
            <person name="Liu Z.G."/>
            <person name="Tsui S.K."/>
        </authorList>
    </citation>
    <scope>NUCLEOTIDE SEQUENCE [LARGE SCALE GENOMIC DNA]</scope>
    <source>
        <strain evidence="1">Derp</strain>
    </source>
</reference>
<protein>
    <submittedName>
        <fullName evidence="1">Uncharacterized protein</fullName>
    </submittedName>
</protein>
<organism evidence="1 2">
    <name type="scientific">Dermatophagoides pteronyssinus</name>
    <name type="common">European house dust mite</name>
    <dbReference type="NCBI Taxonomy" id="6956"/>
    <lineage>
        <taxon>Eukaryota</taxon>
        <taxon>Metazoa</taxon>
        <taxon>Ecdysozoa</taxon>
        <taxon>Arthropoda</taxon>
        <taxon>Chelicerata</taxon>
        <taxon>Arachnida</taxon>
        <taxon>Acari</taxon>
        <taxon>Acariformes</taxon>
        <taxon>Sarcoptiformes</taxon>
        <taxon>Astigmata</taxon>
        <taxon>Psoroptidia</taxon>
        <taxon>Analgoidea</taxon>
        <taxon>Pyroglyphidae</taxon>
        <taxon>Dermatophagoidinae</taxon>
        <taxon>Dermatophagoides</taxon>
    </lineage>
</organism>
<reference evidence="1 2" key="2">
    <citation type="journal article" date="2022" name="Mol. Biol. Evol.">
        <title>Comparative Genomics Reveals Insights into the Divergent Evolution of Astigmatic Mites and Household Pest Adaptations.</title>
        <authorList>
            <person name="Xiong Q."/>
            <person name="Wan A.T."/>
            <person name="Liu X."/>
            <person name="Fung C.S."/>
            <person name="Xiao X."/>
            <person name="Malainual N."/>
            <person name="Hou J."/>
            <person name="Wang L."/>
            <person name="Wang M."/>
            <person name="Yang K.Y."/>
            <person name="Cui Y."/>
            <person name="Leung E.L."/>
            <person name="Nong W."/>
            <person name="Shin S.K."/>
            <person name="Au S.W."/>
            <person name="Jeong K.Y."/>
            <person name="Chew F.T."/>
            <person name="Hui J.H."/>
            <person name="Leung T.F."/>
            <person name="Tungtrongchitr A."/>
            <person name="Zhong N."/>
            <person name="Liu Z."/>
            <person name="Tsui S.K."/>
        </authorList>
    </citation>
    <scope>NUCLEOTIDE SEQUENCE [LARGE SCALE GENOMIC DNA]</scope>
    <source>
        <strain evidence="1">Derp</strain>
    </source>
</reference>
<sequence>MKSSFRTIHKVPFFFVYNIDQENSTLSGTINYLNPSFNIYYRCSAFRFVVLHFHLKFRASGPVRIFNKQLDDISTSHLILAYACHYTVRDDMICICFQ</sequence>
<evidence type="ECO:0000313" key="1">
    <source>
        <dbReference type="EMBL" id="KAH9420928.1"/>
    </source>
</evidence>
<comment type="caution">
    <text evidence="1">The sequence shown here is derived from an EMBL/GenBank/DDBJ whole genome shotgun (WGS) entry which is preliminary data.</text>
</comment>
<dbReference type="EMBL" id="NJHN03000047">
    <property type="protein sequence ID" value="KAH9420928.1"/>
    <property type="molecule type" value="Genomic_DNA"/>
</dbReference>
<name>A0ABQ8JEE6_DERPT</name>
<gene>
    <name evidence="1" type="ORF">DERP_001365</name>
</gene>
<keyword evidence="2" id="KW-1185">Reference proteome</keyword>
<proteinExistence type="predicted"/>
<evidence type="ECO:0000313" key="2">
    <source>
        <dbReference type="Proteomes" id="UP000887458"/>
    </source>
</evidence>
<dbReference type="Proteomes" id="UP000887458">
    <property type="component" value="Unassembled WGS sequence"/>
</dbReference>
<accession>A0ABQ8JEE6</accession>